<proteinExistence type="inferred from homology"/>
<dbReference type="EMBL" id="NBII01000005">
    <property type="protein sequence ID" value="PAV19127.1"/>
    <property type="molecule type" value="Genomic_DNA"/>
</dbReference>
<dbReference type="GO" id="GO:0005789">
    <property type="term" value="C:endoplasmic reticulum membrane"/>
    <property type="evidence" value="ECO:0007669"/>
    <property type="project" value="UniProtKB-SubCell"/>
</dbReference>
<dbReference type="GO" id="GO:0006633">
    <property type="term" value="P:fatty acid biosynthetic process"/>
    <property type="evidence" value="ECO:0007669"/>
    <property type="project" value="UniProtKB-KW"/>
</dbReference>
<comment type="caution">
    <text evidence="23">The sequence shown here is derived from an EMBL/GenBank/DDBJ whole genome shotgun (WGS) entry which is preliminary data.</text>
</comment>
<dbReference type="InterPro" id="IPR001199">
    <property type="entry name" value="Cyt_B5-like_heme/steroid-bd"/>
</dbReference>
<evidence type="ECO:0000256" key="4">
    <source>
        <dbReference type="ARBA" id="ARBA00005747"/>
    </source>
</evidence>
<dbReference type="InterPro" id="IPR036400">
    <property type="entry name" value="Cyt_B5-like_heme/steroid_sf"/>
</dbReference>
<evidence type="ECO:0000256" key="16">
    <source>
        <dbReference type="ARBA" id="ARBA00023136"/>
    </source>
</evidence>
<comment type="subcellular location">
    <subcellularLocation>
        <location evidence="1">Endoplasmic reticulum membrane</location>
        <topology evidence="1">Multi-pass membrane protein</topology>
    </subcellularLocation>
</comment>
<keyword evidence="24" id="KW-1185">Reference proteome</keyword>
<dbReference type="InterPro" id="IPR006694">
    <property type="entry name" value="Fatty_acid_hydroxylase"/>
</dbReference>
<comment type="function">
    <text evidence="18">Ceramide hydroxylase involved in the hydroxylation of sphingolipid-associated very long chain fatty acids. Postulated to hydroxylate the very long chain fatty acid of dihydroceramides and phytoceramides at C-2.</text>
</comment>
<dbReference type="Pfam" id="PF04116">
    <property type="entry name" value="FA_hydroxylase"/>
    <property type="match status" value="1"/>
</dbReference>
<dbReference type="Gene3D" id="3.10.120.10">
    <property type="entry name" value="Cytochrome b5-like heme/steroid binding domain"/>
    <property type="match status" value="1"/>
</dbReference>
<keyword evidence="15 18" id="KW-0443">Lipid metabolism</keyword>
<keyword evidence="12 21" id="KW-1133">Transmembrane helix</keyword>
<dbReference type="SMART" id="SM01117">
    <property type="entry name" value="Cyt-b5"/>
    <property type="match status" value="1"/>
</dbReference>
<evidence type="ECO:0000256" key="9">
    <source>
        <dbReference type="ARBA" id="ARBA00022824"/>
    </source>
</evidence>
<accession>A0A286UHR4</accession>
<feature type="domain" description="Cytochrome b5 heme-binding" evidence="22">
    <location>
        <begin position="8"/>
        <end position="87"/>
    </location>
</feature>
<comment type="cofactor">
    <cofactor evidence="18 19">
        <name>Zn(2+)</name>
        <dbReference type="ChEBI" id="CHEBI:29105"/>
    </cofactor>
    <text evidence="18 19">Binds 2 Zn(2+) ions per subunit that likely form a catalytic dimetal center.</text>
</comment>
<keyword evidence="5 18" id="KW-0444">Lipid biosynthesis</keyword>
<evidence type="ECO:0000313" key="24">
    <source>
        <dbReference type="Proteomes" id="UP000217199"/>
    </source>
</evidence>
<dbReference type="GO" id="GO:0005506">
    <property type="term" value="F:iron ion binding"/>
    <property type="evidence" value="ECO:0007669"/>
    <property type="project" value="UniProtKB-UniRule"/>
</dbReference>
<dbReference type="SUPFAM" id="SSF55856">
    <property type="entry name" value="Cytochrome b5-like heme/steroid binding domain"/>
    <property type="match status" value="1"/>
</dbReference>
<keyword evidence="8 18" id="KW-0479">Metal-binding</keyword>
<evidence type="ECO:0000256" key="6">
    <source>
        <dbReference type="ARBA" id="ARBA00022617"/>
    </source>
</evidence>
<dbReference type="Pfam" id="PF00173">
    <property type="entry name" value="Cyt-b5"/>
    <property type="match status" value="1"/>
</dbReference>
<keyword evidence="14 18" id="KW-0408">Iron</keyword>
<feature type="binding site" description="axial binding residue" evidence="20">
    <location>
        <position position="70"/>
    </location>
    <ligand>
        <name>heme</name>
        <dbReference type="ChEBI" id="CHEBI:30413"/>
    </ligand>
    <ligandPart>
        <name>Fe</name>
        <dbReference type="ChEBI" id="CHEBI:18248"/>
    </ligandPart>
</feature>
<evidence type="ECO:0000256" key="1">
    <source>
        <dbReference type="ARBA" id="ARBA00004477"/>
    </source>
</evidence>
<dbReference type="OrthoDB" id="2204368at2759"/>
<feature type="transmembrane region" description="Helical" evidence="21">
    <location>
        <begin position="169"/>
        <end position="191"/>
    </location>
</feature>
<dbReference type="GO" id="GO:0020037">
    <property type="term" value="F:heme binding"/>
    <property type="evidence" value="ECO:0007669"/>
    <property type="project" value="InterPro"/>
</dbReference>
<protein>
    <recommendedName>
        <fullName evidence="18">Ceramide very long chain fatty acid hydroxylase</fullName>
        <ecNumber evidence="18">1.-.-.-</ecNumber>
    </recommendedName>
</protein>
<sequence>MSKLSKRIRIYTSEDLAAHATRSSCWVTRNGKVYDVTSFIADHPGGEEYILDYAGKDIGSIMADKDEHEHSESAYEMLNEFVIGRICEGETLVSEDWDGDNFRPENTNESEDFEKNQFLDLRKPLMRQVWEANFSKAYYLKQVHQPRHLPEPMRLFGPSYLEIFTRTSWYVVPLIWLPIAFNLFLRSAVGFSRVLPPFAVAPLAPFSARMIASITPFALGSTVACWGLGCLIWTLLELRLVMPPVLFAALQAPFTQLLAYKLFPTAVANGIISGAFTFYVLYDCMHYALHHTALPAYMREMKKYHLAHHYKNFELGFGVTSKIWDYVFNTVLPV</sequence>
<dbReference type="InterPro" id="IPR014430">
    <property type="entry name" value="Scs7"/>
</dbReference>
<feature type="transmembrane region" description="Helical" evidence="21">
    <location>
        <begin position="211"/>
        <end position="233"/>
    </location>
</feature>
<evidence type="ECO:0000256" key="13">
    <source>
        <dbReference type="ARBA" id="ARBA00023002"/>
    </source>
</evidence>
<keyword evidence="16 18" id="KW-0472">Membrane</keyword>
<evidence type="ECO:0000256" key="19">
    <source>
        <dbReference type="PIRSR" id="PIRSR005149-1"/>
    </source>
</evidence>
<evidence type="ECO:0000256" key="10">
    <source>
        <dbReference type="ARBA" id="ARBA00022832"/>
    </source>
</evidence>
<dbReference type="PRINTS" id="PR00363">
    <property type="entry name" value="CYTOCHROMEB5"/>
</dbReference>
<evidence type="ECO:0000256" key="21">
    <source>
        <dbReference type="SAM" id="Phobius"/>
    </source>
</evidence>
<feature type="binding site" evidence="19">
    <location>
        <position position="290"/>
    </location>
    <ligand>
        <name>Zn(2+)</name>
        <dbReference type="ChEBI" id="CHEBI:29105"/>
        <label>1</label>
    </ligand>
</feature>
<organism evidence="23 24">
    <name type="scientific">Pyrrhoderma noxium</name>
    <dbReference type="NCBI Taxonomy" id="2282107"/>
    <lineage>
        <taxon>Eukaryota</taxon>
        <taxon>Fungi</taxon>
        <taxon>Dikarya</taxon>
        <taxon>Basidiomycota</taxon>
        <taxon>Agaricomycotina</taxon>
        <taxon>Agaricomycetes</taxon>
        <taxon>Hymenochaetales</taxon>
        <taxon>Hymenochaetaceae</taxon>
        <taxon>Pyrrhoderma</taxon>
    </lineage>
</organism>
<dbReference type="PROSITE" id="PS50255">
    <property type="entry name" value="CYTOCHROME_B5_2"/>
    <property type="match status" value="1"/>
</dbReference>
<keyword evidence="7 21" id="KW-0812">Transmembrane</keyword>
<feature type="binding site" evidence="19">
    <location>
        <position position="309"/>
    </location>
    <ligand>
        <name>Zn(2+)</name>
        <dbReference type="ChEBI" id="CHEBI:29105"/>
        <label>1</label>
    </ligand>
</feature>
<evidence type="ECO:0000259" key="22">
    <source>
        <dbReference type="PROSITE" id="PS50255"/>
    </source>
</evidence>
<evidence type="ECO:0000256" key="8">
    <source>
        <dbReference type="ARBA" id="ARBA00022723"/>
    </source>
</evidence>
<dbReference type="InParanoid" id="A0A286UHR4"/>
<dbReference type="FunFam" id="3.10.120.10:FF:000002">
    <property type="entry name" value="Cytochrome b5 type B"/>
    <property type="match status" value="1"/>
</dbReference>
<comment type="similarity">
    <text evidence="4 18">Belongs to the sterol desaturase family. SCS7 subfamily.</text>
</comment>
<evidence type="ECO:0000256" key="5">
    <source>
        <dbReference type="ARBA" id="ARBA00022516"/>
    </source>
</evidence>
<evidence type="ECO:0000256" key="18">
    <source>
        <dbReference type="PIRNR" id="PIRNR005149"/>
    </source>
</evidence>
<gene>
    <name evidence="23" type="ORF">PNOK_0597100</name>
</gene>
<keyword evidence="11 19" id="KW-0862">Zinc</keyword>
<comment type="cofactor">
    <cofactor evidence="20">
        <name>Fe cation</name>
        <dbReference type="ChEBI" id="CHEBI:24875"/>
    </cofactor>
</comment>
<evidence type="ECO:0000256" key="17">
    <source>
        <dbReference type="ARBA" id="ARBA00023160"/>
    </source>
</evidence>
<comment type="pathway">
    <text evidence="2">Sphingolipid metabolism.</text>
</comment>
<keyword evidence="17 18" id="KW-0275">Fatty acid biosynthesis</keyword>
<evidence type="ECO:0000256" key="3">
    <source>
        <dbReference type="ARBA" id="ARBA00005189"/>
    </source>
</evidence>
<dbReference type="PROSITE" id="PS00191">
    <property type="entry name" value="CYTOCHROME_B5_1"/>
    <property type="match status" value="1"/>
</dbReference>
<reference evidence="23 24" key="1">
    <citation type="journal article" date="2017" name="Mol. Ecol.">
        <title>Comparative and population genomic landscape of Phellinus noxius: A hypervariable fungus causing root rot in trees.</title>
        <authorList>
            <person name="Chung C.L."/>
            <person name="Lee T.J."/>
            <person name="Akiba M."/>
            <person name="Lee H.H."/>
            <person name="Kuo T.H."/>
            <person name="Liu D."/>
            <person name="Ke H.M."/>
            <person name="Yokoi T."/>
            <person name="Roa M.B."/>
            <person name="Lu M.J."/>
            <person name="Chang Y.Y."/>
            <person name="Ann P.J."/>
            <person name="Tsai J.N."/>
            <person name="Chen C.Y."/>
            <person name="Tzean S.S."/>
            <person name="Ota Y."/>
            <person name="Hattori T."/>
            <person name="Sahashi N."/>
            <person name="Liou R.F."/>
            <person name="Kikuchi T."/>
            <person name="Tsai I.J."/>
        </authorList>
    </citation>
    <scope>NUCLEOTIDE SEQUENCE [LARGE SCALE GENOMIC DNA]</scope>
    <source>
        <strain evidence="23 24">FFPRI411160</strain>
    </source>
</reference>
<keyword evidence="13 18" id="KW-0560">Oxidoreductase</keyword>
<evidence type="ECO:0000256" key="20">
    <source>
        <dbReference type="PIRSR" id="PIRSR005149-50"/>
    </source>
</evidence>
<feature type="transmembrane region" description="Helical" evidence="21">
    <location>
        <begin position="266"/>
        <end position="289"/>
    </location>
</feature>
<dbReference type="EC" id="1.-.-.-" evidence="18"/>
<feature type="binding site" evidence="19">
    <location>
        <position position="308"/>
    </location>
    <ligand>
        <name>Zn(2+)</name>
        <dbReference type="ChEBI" id="CHEBI:29105"/>
        <label>1</label>
    </ligand>
</feature>
<dbReference type="Proteomes" id="UP000217199">
    <property type="component" value="Unassembled WGS sequence"/>
</dbReference>
<dbReference type="AlphaFoldDB" id="A0A286UHR4"/>
<keyword evidence="6 20" id="KW-0349">Heme</keyword>
<dbReference type="STRING" id="2282107.A0A286UHR4"/>
<evidence type="ECO:0000256" key="11">
    <source>
        <dbReference type="ARBA" id="ARBA00022833"/>
    </source>
</evidence>
<dbReference type="PANTHER" id="PTHR12863:SF1">
    <property type="entry name" value="FATTY ACID 2-HYDROXYLASE"/>
    <property type="match status" value="1"/>
</dbReference>
<evidence type="ECO:0000256" key="7">
    <source>
        <dbReference type="ARBA" id="ARBA00022692"/>
    </source>
</evidence>
<keyword evidence="10 18" id="KW-0276">Fatty acid metabolism</keyword>
<dbReference type="InterPro" id="IPR018506">
    <property type="entry name" value="Cyt_B5_heme-BS"/>
</dbReference>
<feature type="binding site" description="axial binding residue" evidence="20">
    <location>
        <position position="43"/>
    </location>
    <ligand>
        <name>heme</name>
        <dbReference type="ChEBI" id="CHEBI:30413"/>
    </ligand>
    <ligandPart>
        <name>Fe</name>
        <dbReference type="ChEBI" id="CHEBI:18248"/>
    </ligandPart>
</feature>
<evidence type="ECO:0000313" key="23">
    <source>
        <dbReference type="EMBL" id="PAV19127.1"/>
    </source>
</evidence>
<feature type="binding site" evidence="19">
    <location>
        <position position="305"/>
    </location>
    <ligand>
        <name>Zn(2+)</name>
        <dbReference type="ChEBI" id="CHEBI:29105"/>
        <label>1</label>
    </ligand>
</feature>
<evidence type="ECO:0000256" key="2">
    <source>
        <dbReference type="ARBA" id="ARBA00004991"/>
    </source>
</evidence>
<name>A0A286UHR4_9AGAM</name>
<dbReference type="PANTHER" id="PTHR12863">
    <property type="entry name" value="FATTY ACID HYDROXYLASE"/>
    <property type="match status" value="1"/>
</dbReference>
<evidence type="ECO:0000256" key="12">
    <source>
        <dbReference type="ARBA" id="ARBA00022989"/>
    </source>
</evidence>
<dbReference type="FunCoup" id="A0A286UHR4">
    <property type="interactions" value="96"/>
</dbReference>
<evidence type="ECO:0000256" key="14">
    <source>
        <dbReference type="ARBA" id="ARBA00023004"/>
    </source>
</evidence>
<feature type="binding site" evidence="19">
    <location>
        <position position="286"/>
    </location>
    <ligand>
        <name>Zn(2+)</name>
        <dbReference type="ChEBI" id="CHEBI:29105"/>
        <label>1</label>
    </ligand>
</feature>
<comment type="pathway">
    <text evidence="3">Lipid metabolism.</text>
</comment>
<evidence type="ECO:0000256" key="15">
    <source>
        <dbReference type="ARBA" id="ARBA00023098"/>
    </source>
</evidence>
<dbReference type="PIRSF" id="PIRSF005149">
    <property type="entry name" value="IPC-B_HD"/>
    <property type="match status" value="1"/>
</dbReference>
<dbReference type="GO" id="GO:0080132">
    <property type="term" value="F:fatty acid 2-hydroxylase activity"/>
    <property type="evidence" value="ECO:0007669"/>
    <property type="project" value="InterPro"/>
</dbReference>
<keyword evidence="9 18" id="KW-0256">Endoplasmic reticulum</keyword>